<feature type="transmembrane region" description="Helical" evidence="6">
    <location>
        <begin position="20"/>
        <end position="40"/>
    </location>
</feature>
<evidence type="ECO:0000256" key="6">
    <source>
        <dbReference type="SAM" id="Phobius"/>
    </source>
</evidence>
<dbReference type="Pfam" id="PF12679">
    <property type="entry name" value="ABC2_membrane_2"/>
    <property type="match status" value="1"/>
</dbReference>
<feature type="transmembrane region" description="Helical" evidence="6">
    <location>
        <begin position="744"/>
        <end position="766"/>
    </location>
</feature>
<dbReference type="EMBL" id="SGXA01000001">
    <property type="protein sequence ID" value="RZS75246.1"/>
    <property type="molecule type" value="Genomic_DNA"/>
</dbReference>
<sequence length="771" mass="87870">MKIIFKIARAELRHLFYSPIAWVVIVLFFVITGMGFVSSLKELARIQEVSMENSAGFEGFFDGLTLKLFMSSIGNALSYFYLFIPLLTMGTISREHNTGTMKLLFSSPLRVRELVLGKYFGLLVFNFILLCSIGLLLLTGALSIKDADYPIYLSSLLGFFLLSNTYLAIGMFISSLTQYQIMAGIITYLVFAILGMADKFGQQYDLVRDLTYFLSLSGRVDFMILGLITSRNVCYYLLIIAMFIGFTMIKLRSLQESKKWTVSFTRYSVLSAIILFAGYFTSRPGAVAYWDVTRHNDNTIDSTTQAVLRELDGSPVTVTLYTNLLDKKVREGLPENRNKYLWGFWENYLRFYPNMKFRFEYYYKLDDNSFFKEMYPGRTVEQMVDLQVRTHGLKRSLFQSRQEIEKKIDLSDEPAKLLMELEYKGRKTILRTFTDNRNIWPTQMNVAGAIRKLVRDSIPRIVFSTGHFERSPWKYGEREYAMHTAYKEAGKALVNTGVKVDSISLMEKVPLPGSDVLVIADPKSALSAIEQERVMDFLNRGGNALLYAEPGKQEILNPLLNRIGVNIEPGVLMNFNINTSPVDVRNELNTAGNAMAREEEMQRHFLKKKRSAAGLFNSAAELSWKEIDGFTITPVSVFEGNQKVWRENGYLGLDSALATFSDAEGDVMKDGYPMALKLSRTVNGKEQRIVVAGDADFMSLKNHSGFTIGVGFYSWLMNNEYPVYRTVHFKTDKFLTIGRKTGNLLWNVYVYILPAILLLTGLILVIRRSRK</sequence>
<keyword evidence="5 6" id="KW-0472">Membrane</keyword>
<feature type="transmembrane region" description="Helical" evidence="6">
    <location>
        <begin position="235"/>
        <end position="252"/>
    </location>
</feature>
<evidence type="ECO:0000256" key="5">
    <source>
        <dbReference type="ARBA" id="ARBA00023136"/>
    </source>
</evidence>
<dbReference type="OrthoDB" id="9794512at2"/>
<accession>A0A4V2F1X0</accession>
<dbReference type="GO" id="GO:0140359">
    <property type="term" value="F:ABC-type transporter activity"/>
    <property type="evidence" value="ECO:0007669"/>
    <property type="project" value="InterPro"/>
</dbReference>
<evidence type="ECO:0000256" key="2">
    <source>
        <dbReference type="ARBA" id="ARBA00022475"/>
    </source>
</evidence>
<evidence type="ECO:0000313" key="9">
    <source>
        <dbReference type="Proteomes" id="UP000293874"/>
    </source>
</evidence>
<dbReference type="InterPro" id="IPR051449">
    <property type="entry name" value="ABC-2_transporter_component"/>
</dbReference>
<dbReference type="Proteomes" id="UP000293874">
    <property type="component" value="Unassembled WGS sequence"/>
</dbReference>
<comment type="caution">
    <text evidence="8">The sequence shown here is derived from an EMBL/GenBank/DDBJ whole genome shotgun (WGS) entry which is preliminary data.</text>
</comment>
<keyword evidence="2" id="KW-1003">Cell membrane</keyword>
<keyword evidence="3 6" id="KW-0812">Transmembrane</keyword>
<feature type="transmembrane region" description="Helical" evidence="6">
    <location>
        <begin position="60"/>
        <end position="84"/>
    </location>
</feature>
<dbReference type="RefSeq" id="WP_130539633.1">
    <property type="nucleotide sequence ID" value="NZ_CP042431.1"/>
</dbReference>
<name>A0A4V2F1X0_9BACT</name>
<feature type="domain" description="ABC-type uncharacterised transport system" evidence="7">
    <location>
        <begin position="459"/>
        <end position="699"/>
    </location>
</feature>
<protein>
    <submittedName>
        <fullName evidence="8">ABC-2 type transport system permease protein</fullName>
    </submittedName>
</protein>
<evidence type="ECO:0000256" key="3">
    <source>
        <dbReference type="ARBA" id="ARBA00022692"/>
    </source>
</evidence>
<evidence type="ECO:0000313" key="8">
    <source>
        <dbReference type="EMBL" id="RZS75246.1"/>
    </source>
</evidence>
<feature type="transmembrane region" description="Helical" evidence="6">
    <location>
        <begin position="119"/>
        <end position="139"/>
    </location>
</feature>
<gene>
    <name evidence="8" type="ORF">EV199_1109</name>
</gene>
<evidence type="ECO:0000256" key="1">
    <source>
        <dbReference type="ARBA" id="ARBA00004651"/>
    </source>
</evidence>
<keyword evidence="4 6" id="KW-1133">Transmembrane helix</keyword>
<dbReference type="Pfam" id="PF09822">
    <property type="entry name" value="ABC_transp_aux"/>
    <property type="match status" value="1"/>
</dbReference>
<organism evidence="8 9">
    <name type="scientific">Pseudobacter ginsenosidimutans</name>
    <dbReference type="NCBI Taxonomy" id="661488"/>
    <lineage>
        <taxon>Bacteria</taxon>
        <taxon>Pseudomonadati</taxon>
        <taxon>Bacteroidota</taxon>
        <taxon>Chitinophagia</taxon>
        <taxon>Chitinophagales</taxon>
        <taxon>Chitinophagaceae</taxon>
        <taxon>Pseudobacter</taxon>
    </lineage>
</organism>
<dbReference type="GO" id="GO:0005886">
    <property type="term" value="C:plasma membrane"/>
    <property type="evidence" value="ECO:0007669"/>
    <property type="project" value="UniProtKB-SubCell"/>
</dbReference>
<proteinExistence type="predicted"/>
<evidence type="ECO:0000259" key="7">
    <source>
        <dbReference type="Pfam" id="PF09822"/>
    </source>
</evidence>
<dbReference type="PANTHER" id="PTHR30294">
    <property type="entry name" value="MEMBRANE COMPONENT OF ABC TRANSPORTER YHHJ-RELATED"/>
    <property type="match status" value="1"/>
</dbReference>
<feature type="transmembrane region" description="Helical" evidence="6">
    <location>
        <begin position="264"/>
        <end position="281"/>
    </location>
</feature>
<dbReference type="InterPro" id="IPR019196">
    <property type="entry name" value="ABC_transp_unknown"/>
</dbReference>
<feature type="transmembrane region" description="Helical" evidence="6">
    <location>
        <begin position="179"/>
        <end position="198"/>
    </location>
</feature>
<evidence type="ECO:0000256" key="4">
    <source>
        <dbReference type="ARBA" id="ARBA00022989"/>
    </source>
</evidence>
<comment type="subcellular location">
    <subcellularLocation>
        <location evidence="1">Cell membrane</location>
        <topology evidence="1">Multi-pass membrane protein</topology>
    </subcellularLocation>
</comment>
<dbReference type="PANTHER" id="PTHR30294:SF29">
    <property type="entry name" value="MULTIDRUG ABC TRANSPORTER PERMEASE YBHS-RELATED"/>
    <property type="match status" value="1"/>
</dbReference>
<reference evidence="8 9" key="1">
    <citation type="submission" date="2019-02" db="EMBL/GenBank/DDBJ databases">
        <title>Genomic Encyclopedia of Type Strains, Phase IV (KMG-IV): sequencing the most valuable type-strain genomes for metagenomic binning, comparative biology and taxonomic classification.</title>
        <authorList>
            <person name="Goeker M."/>
        </authorList>
    </citation>
    <scope>NUCLEOTIDE SEQUENCE [LARGE SCALE GENOMIC DNA]</scope>
    <source>
        <strain evidence="8 9">DSM 18116</strain>
    </source>
</reference>
<keyword evidence="9" id="KW-1185">Reference proteome</keyword>
<dbReference type="AlphaFoldDB" id="A0A4V2F1X0"/>
<feature type="transmembrane region" description="Helical" evidence="6">
    <location>
        <begin position="151"/>
        <end position="173"/>
    </location>
</feature>